<protein>
    <submittedName>
        <fullName evidence="1">Uncharacterized protein</fullName>
    </submittedName>
</protein>
<sequence length="65" mass="7462">MTTTVRKEWLLRLTLSASKRIDSFVRFTFSRKLGGMLGVSDRFVEIQFVITLYSLSDMTPCSNPI</sequence>
<evidence type="ECO:0000313" key="1">
    <source>
        <dbReference type="EMBL" id="JAD81799.1"/>
    </source>
</evidence>
<accession>A0A0A9CZQ1</accession>
<organism evidence="1">
    <name type="scientific">Arundo donax</name>
    <name type="common">Giant reed</name>
    <name type="synonym">Donax arundinaceus</name>
    <dbReference type="NCBI Taxonomy" id="35708"/>
    <lineage>
        <taxon>Eukaryota</taxon>
        <taxon>Viridiplantae</taxon>
        <taxon>Streptophyta</taxon>
        <taxon>Embryophyta</taxon>
        <taxon>Tracheophyta</taxon>
        <taxon>Spermatophyta</taxon>
        <taxon>Magnoliopsida</taxon>
        <taxon>Liliopsida</taxon>
        <taxon>Poales</taxon>
        <taxon>Poaceae</taxon>
        <taxon>PACMAD clade</taxon>
        <taxon>Arundinoideae</taxon>
        <taxon>Arundineae</taxon>
        <taxon>Arundo</taxon>
    </lineage>
</organism>
<dbReference type="AlphaFoldDB" id="A0A0A9CZQ1"/>
<reference evidence="1" key="1">
    <citation type="submission" date="2014-09" db="EMBL/GenBank/DDBJ databases">
        <authorList>
            <person name="Magalhaes I.L.F."/>
            <person name="Oliveira U."/>
            <person name="Santos F.R."/>
            <person name="Vidigal T.H.D.A."/>
            <person name="Brescovit A.D."/>
            <person name="Santos A.J."/>
        </authorList>
    </citation>
    <scope>NUCLEOTIDE SEQUENCE</scope>
    <source>
        <tissue evidence="1">Shoot tissue taken approximately 20 cm above the soil surface</tissue>
    </source>
</reference>
<dbReference type="EMBL" id="GBRH01216096">
    <property type="protein sequence ID" value="JAD81799.1"/>
    <property type="molecule type" value="Transcribed_RNA"/>
</dbReference>
<reference evidence="1" key="2">
    <citation type="journal article" date="2015" name="Data Brief">
        <title>Shoot transcriptome of the giant reed, Arundo donax.</title>
        <authorList>
            <person name="Barrero R.A."/>
            <person name="Guerrero F.D."/>
            <person name="Moolhuijzen P."/>
            <person name="Goolsby J.A."/>
            <person name="Tidwell J."/>
            <person name="Bellgard S.E."/>
            <person name="Bellgard M.I."/>
        </authorList>
    </citation>
    <scope>NUCLEOTIDE SEQUENCE</scope>
    <source>
        <tissue evidence="1">Shoot tissue taken approximately 20 cm above the soil surface</tissue>
    </source>
</reference>
<name>A0A0A9CZQ1_ARUDO</name>
<proteinExistence type="predicted"/>